<dbReference type="EMBL" id="KN833929">
    <property type="protein sequence ID" value="KIK14644.1"/>
    <property type="molecule type" value="Genomic_DNA"/>
</dbReference>
<dbReference type="STRING" id="765257.A0A0C9YLC9"/>
<keyword evidence="3" id="KW-1185">Reference proteome</keyword>
<keyword evidence="1" id="KW-0175">Coiled coil</keyword>
<evidence type="ECO:0008006" key="4">
    <source>
        <dbReference type="Google" id="ProtNLM"/>
    </source>
</evidence>
<dbReference type="AlphaFoldDB" id="A0A0C9YLC9"/>
<protein>
    <recommendedName>
        <fullName evidence="4">F-box domain-containing protein</fullName>
    </recommendedName>
</protein>
<evidence type="ECO:0000313" key="3">
    <source>
        <dbReference type="Proteomes" id="UP000054018"/>
    </source>
</evidence>
<reference evidence="3" key="2">
    <citation type="submission" date="2015-01" db="EMBL/GenBank/DDBJ databases">
        <title>Evolutionary Origins and Diversification of the Mycorrhizal Mutualists.</title>
        <authorList>
            <consortium name="DOE Joint Genome Institute"/>
            <consortium name="Mycorrhizal Genomics Consortium"/>
            <person name="Kohler A."/>
            <person name="Kuo A."/>
            <person name="Nagy L.G."/>
            <person name="Floudas D."/>
            <person name="Copeland A."/>
            <person name="Barry K.W."/>
            <person name="Cichocki N."/>
            <person name="Veneault-Fourrey C."/>
            <person name="LaButti K."/>
            <person name="Lindquist E.A."/>
            <person name="Lipzen A."/>
            <person name="Lundell T."/>
            <person name="Morin E."/>
            <person name="Murat C."/>
            <person name="Riley R."/>
            <person name="Ohm R."/>
            <person name="Sun H."/>
            <person name="Tunlid A."/>
            <person name="Henrissat B."/>
            <person name="Grigoriev I.V."/>
            <person name="Hibbett D.S."/>
            <person name="Martin F."/>
        </authorList>
    </citation>
    <scope>NUCLEOTIDE SEQUENCE [LARGE SCALE GENOMIC DNA]</scope>
    <source>
        <strain evidence="3">441</strain>
    </source>
</reference>
<dbReference type="HOGENOM" id="CLU_023752_1_0_1"/>
<organism evidence="2 3">
    <name type="scientific">Pisolithus microcarpus 441</name>
    <dbReference type="NCBI Taxonomy" id="765257"/>
    <lineage>
        <taxon>Eukaryota</taxon>
        <taxon>Fungi</taxon>
        <taxon>Dikarya</taxon>
        <taxon>Basidiomycota</taxon>
        <taxon>Agaricomycotina</taxon>
        <taxon>Agaricomycetes</taxon>
        <taxon>Agaricomycetidae</taxon>
        <taxon>Boletales</taxon>
        <taxon>Sclerodermatineae</taxon>
        <taxon>Pisolithaceae</taxon>
        <taxon>Pisolithus</taxon>
    </lineage>
</organism>
<feature type="coiled-coil region" evidence="1">
    <location>
        <begin position="13"/>
        <end position="40"/>
    </location>
</feature>
<evidence type="ECO:0000256" key="1">
    <source>
        <dbReference type="SAM" id="Coils"/>
    </source>
</evidence>
<reference evidence="2 3" key="1">
    <citation type="submission" date="2014-04" db="EMBL/GenBank/DDBJ databases">
        <authorList>
            <consortium name="DOE Joint Genome Institute"/>
            <person name="Kuo A."/>
            <person name="Kohler A."/>
            <person name="Costa M.D."/>
            <person name="Nagy L.G."/>
            <person name="Floudas D."/>
            <person name="Copeland A."/>
            <person name="Barry K.W."/>
            <person name="Cichocki N."/>
            <person name="Veneault-Fourrey C."/>
            <person name="LaButti K."/>
            <person name="Lindquist E.A."/>
            <person name="Lipzen A."/>
            <person name="Lundell T."/>
            <person name="Morin E."/>
            <person name="Murat C."/>
            <person name="Sun H."/>
            <person name="Tunlid A."/>
            <person name="Henrissat B."/>
            <person name="Grigoriev I.V."/>
            <person name="Hibbett D.S."/>
            <person name="Martin F."/>
            <person name="Nordberg H.P."/>
            <person name="Cantor M.N."/>
            <person name="Hua S.X."/>
        </authorList>
    </citation>
    <scope>NUCLEOTIDE SEQUENCE [LARGE SCALE GENOMIC DNA]</scope>
    <source>
        <strain evidence="2 3">441</strain>
    </source>
</reference>
<proteinExistence type="predicted"/>
<sequence length="520" mass="58476">MHHECHSCHKHLNGAAMNEIAAARTELARLNKREQKLLEELGKVRVAAQVQRSRIDDLFKQQKLPAPIDRLPSTALCDILYRVVCNIHPEADAHRCTKRQLASVSRRWRDTILNFPNLWTTIVLNPSWSASLVMAHVDRSREYPLDIIISDWLSINQLQSLQDLLGLVVTCGYRWRNFIIRENDDTLSTRIVKGLIWNMRFPELKGAEISGAVISDFPPFLTSKYASTLERLVLLEENETDQVPAATNLKVVHFHLADNMSGSRLLSSLLPFRQLKELVLHGSGYKWPKPRSIHFPVLASLTLTLSDPTPALAAMVAPLLSYLGCSRPDGHSWSHIFGSFPNVFANVRHLCLDDPTDISSSSPTGVSSGRTVCMTFPCVHHVELPANDIPAFFDYEAPASHWSHLEGLTFSGLTVGTIPHGLIRWLEKRRPGQHPPLHVTFSEFRNPEGTPDSLWLTSLYKSIRGCCILELKDVPLTTTVKALPSSQKVCCVYMTADFALISRVGHDGLLWKLWSCESFH</sequence>
<name>A0A0C9YLC9_9AGAM</name>
<dbReference type="Proteomes" id="UP000054018">
    <property type="component" value="Unassembled WGS sequence"/>
</dbReference>
<evidence type="ECO:0000313" key="2">
    <source>
        <dbReference type="EMBL" id="KIK14644.1"/>
    </source>
</evidence>
<gene>
    <name evidence="2" type="ORF">PISMIDRAFT_346601</name>
</gene>
<dbReference type="OrthoDB" id="2646878at2759"/>
<accession>A0A0C9YLC9</accession>